<dbReference type="InterPro" id="IPR023405">
    <property type="entry name" value="Topo_IA_core_domain"/>
</dbReference>
<sequence>YITYMRTDSVSLSSEAINGSRNAIKSLFGVEYLPETPPIYKSKVKNAQEAHEAIRPAGATFKNPKDIQGKLDDQEWKLYDMIWKRTLASQMKSAKLLKTNVEISDGKAMFDAHGKVIEFPGFLKVYVEDIDDPKKERDDKESILPPMQEGESVTSKEFTPNQHFTKPSPRFTEATLVKELEALGIGRPSTYAAIMGNIQNRGYARKVNGALIPTFTAYAVVQFLETNFTDMVNLQYTANLENTLDAISRNEMKSEEFLTHFYKGENGTAGLEALLENEVDKEKSRTIMELKDGSDKTITVKIGRYGVYIQDGETNTTLPDDSIPSELNFEDALQSLQKKAEG</sequence>
<dbReference type="EMBL" id="UINC01108389">
    <property type="protein sequence ID" value="SVC74450.1"/>
    <property type="molecule type" value="Genomic_DNA"/>
</dbReference>
<dbReference type="PRINTS" id="PR00417">
    <property type="entry name" value="PRTPISMRASEI"/>
</dbReference>
<dbReference type="InterPro" id="IPR013826">
    <property type="entry name" value="Topo_IA_cen_sub3"/>
</dbReference>
<dbReference type="Gene3D" id="1.10.290.10">
    <property type="entry name" value="Topoisomerase I, domain 4"/>
    <property type="match status" value="1"/>
</dbReference>
<proteinExistence type="predicted"/>
<dbReference type="GO" id="GO:0003677">
    <property type="term" value="F:DNA binding"/>
    <property type="evidence" value="ECO:0007669"/>
    <property type="project" value="UniProtKB-KW"/>
</dbReference>
<dbReference type="GO" id="GO:0006265">
    <property type="term" value="P:DNA topological change"/>
    <property type="evidence" value="ECO:0007669"/>
    <property type="project" value="InterPro"/>
</dbReference>
<accession>A0A382PNU8</accession>
<dbReference type="Pfam" id="PF01131">
    <property type="entry name" value="Topoisom_bac"/>
    <property type="match status" value="1"/>
</dbReference>
<dbReference type="SMART" id="SM00437">
    <property type="entry name" value="TOP1Ac"/>
    <property type="match status" value="1"/>
</dbReference>
<dbReference type="SUPFAM" id="SSF56712">
    <property type="entry name" value="Prokaryotic type I DNA topoisomerase"/>
    <property type="match status" value="1"/>
</dbReference>
<dbReference type="PANTHER" id="PTHR42785:SF1">
    <property type="entry name" value="DNA TOPOISOMERASE"/>
    <property type="match status" value="1"/>
</dbReference>
<feature type="domain" description="Topo IA-type catalytic" evidence="5">
    <location>
        <begin position="1"/>
        <end position="269"/>
    </location>
</feature>
<dbReference type="InterPro" id="IPR013824">
    <property type="entry name" value="Topo_IA_cen_sub1"/>
</dbReference>
<keyword evidence="1" id="KW-0799">Topoisomerase</keyword>
<keyword evidence="2" id="KW-0238">DNA-binding</keyword>
<evidence type="ECO:0000256" key="2">
    <source>
        <dbReference type="ARBA" id="ARBA00023125"/>
    </source>
</evidence>
<dbReference type="InterPro" id="IPR025589">
    <property type="entry name" value="Toprim_C_rpt"/>
</dbReference>
<dbReference type="InterPro" id="IPR013497">
    <property type="entry name" value="Topo_IA_cen"/>
</dbReference>
<dbReference type="CDD" id="cd00186">
    <property type="entry name" value="TOP1Ac"/>
    <property type="match status" value="1"/>
</dbReference>
<feature type="non-terminal residue" evidence="6">
    <location>
        <position position="342"/>
    </location>
</feature>
<dbReference type="Pfam" id="PF13368">
    <property type="entry name" value="Toprim_C_rpt"/>
    <property type="match status" value="1"/>
</dbReference>
<feature type="region of interest" description="Disordered" evidence="4">
    <location>
        <begin position="134"/>
        <end position="165"/>
    </location>
</feature>
<dbReference type="PANTHER" id="PTHR42785">
    <property type="entry name" value="DNA TOPOISOMERASE, TYPE IA, CORE"/>
    <property type="match status" value="1"/>
</dbReference>
<reference evidence="6" key="1">
    <citation type="submission" date="2018-05" db="EMBL/GenBank/DDBJ databases">
        <authorList>
            <person name="Lanie J.A."/>
            <person name="Ng W.-L."/>
            <person name="Kazmierczak K.M."/>
            <person name="Andrzejewski T.M."/>
            <person name="Davidsen T.M."/>
            <person name="Wayne K.J."/>
            <person name="Tettelin H."/>
            <person name="Glass J.I."/>
            <person name="Rusch D."/>
            <person name="Podicherti R."/>
            <person name="Tsui H.-C.T."/>
            <person name="Winkler M.E."/>
        </authorList>
    </citation>
    <scope>NUCLEOTIDE SEQUENCE</scope>
</reference>
<evidence type="ECO:0000256" key="3">
    <source>
        <dbReference type="ARBA" id="ARBA00023235"/>
    </source>
</evidence>
<dbReference type="Gene3D" id="1.10.460.10">
    <property type="entry name" value="Topoisomerase I, domain 2"/>
    <property type="match status" value="1"/>
</dbReference>
<name>A0A382PNU8_9ZZZZ</name>
<feature type="non-terminal residue" evidence="6">
    <location>
        <position position="1"/>
    </location>
</feature>
<dbReference type="Gene3D" id="2.70.20.10">
    <property type="entry name" value="Topoisomerase I, domain 3"/>
    <property type="match status" value="1"/>
</dbReference>
<evidence type="ECO:0000259" key="5">
    <source>
        <dbReference type="PROSITE" id="PS52039"/>
    </source>
</evidence>
<keyword evidence="3" id="KW-0413">Isomerase</keyword>
<dbReference type="InterPro" id="IPR003602">
    <property type="entry name" value="Topo_IA_DNA-bd_dom"/>
</dbReference>
<organism evidence="6">
    <name type="scientific">marine metagenome</name>
    <dbReference type="NCBI Taxonomy" id="408172"/>
    <lineage>
        <taxon>unclassified sequences</taxon>
        <taxon>metagenomes</taxon>
        <taxon>ecological metagenomes</taxon>
    </lineage>
</organism>
<dbReference type="GO" id="GO:0003917">
    <property type="term" value="F:DNA topoisomerase type I (single strand cut, ATP-independent) activity"/>
    <property type="evidence" value="ECO:0007669"/>
    <property type="project" value="InterPro"/>
</dbReference>
<evidence type="ECO:0000256" key="4">
    <source>
        <dbReference type="SAM" id="MobiDB-lite"/>
    </source>
</evidence>
<feature type="compositionally biased region" description="Polar residues" evidence="4">
    <location>
        <begin position="151"/>
        <end position="165"/>
    </location>
</feature>
<protein>
    <recommendedName>
        <fullName evidence="5">Topo IA-type catalytic domain-containing protein</fullName>
    </recommendedName>
</protein>
<dbReference type="InterPro" id="IPR000380">
    <property type="entry name" value="Topo_IA"/>
</dbReference>
<dbReference type="PROSITE" id="PS52039">
    <property type="entry name" value="TOPO_IA_2"/>
    <property type="match status" value="1"/>
</dbReference>
<dbReference type="InterPro" id="IPR013825">
    <property type="entry name" value="Topo_IA_cen_sub2"/>
</dbReference>
<evidence type="ECO:0000256" key="1">
    <source>
        <dbReference type="ARBA" id="ARBA00023029"/>
    </source>
</evidence>
<evidence type="ECO:0000313" key="6">
    <source>
        <dbReference type="EMBL" id="SVC74450.1"/>
    </source>
</evidence>
<dbReference type="AlphaFoldDB" id="A0A382PNU8"/>
<gene>
    <name evidence="6" type="ORF">METZ01_LOCUS327304</name>
</gene>